<comment type="subcellular location">
    <subcellularLocation>
        <location evidence="1">Membrane</location>
        <topology evidence="1">Multi-pass membrane protein</topology>
    </subcellularLocation>
</comment>
<sequence length="127" mass="13118">MQIGEEGVKGVAQSIAGLMCVAAGFSICVAGAVLQPLQQDFRLCGSQFACTEKGAFVAVFAPGAAVGSLVGGFVADAVGRWRSLFWTSLAFIAATGLTVMSATYAPLGWREGRFESSALSETLPSVY</sequence>
<evidence type="ECO:0000256" key="3">
    <source>
        <dbReference type="ARBA" id="ARBA00022989"/>
    </source>
</evidence>
<dbReference type="SUPFAM" id="SSF103473">
    <property type="entry name" value="MFS general substrate transporter"/>
    <property type="match status" value="1"/>
</dbReference>
<keyword evidence="8" id="KW-1185">Reference proteome</keyword>
<dbReference type="VEuPathDB" id="ToxoDB:cyc_05364"/>
<dbReference type="AlphaFoldDB" id="A0A1D3CUQ5"/>
<feature type="transmembrane region" description="Helical" evidence="5">
    <location>
        <begin position="84"/>
        <end position="107"/>
    </location>
</feature>
<dbReference type="Pfam" id="PF00083">
    <property type="entry name" value="Sugar_tr"/>
    <property type="match status" value="1"/>
</dbReference>
<feature type="domain" description="Major facilitator superfamily (MFS) profile" evidence="6">
    <location>
        <begin position="12"/>
        <end position="127"/>
    </location>
</feature>
<evidence type="ECO:0000256" key="4">
    <source>
        <dbReference type="ARBA" id="ARBA00023136"/>
    </source>
</evidence>
<keyword evidence="2 5" id="KW-0812">Transmembrane</keyword>
<gene>
    <name evidence="7" type="ORF">cyc_05364</name>
</gene>
<evidence type="ECO:0000256" key="5">
    <source>
        <dbReference type="SAM" id="Phobius"/>
    </source>
</evidence>
<keyword evidence="3 5" id="KW-1133">Transmembrane helix</keyword>
<proteinExistence type="predicted"/>
<organism evidence="7 8">
    <name type="scientific">Cyclospora cayetanensis</name>
    <dbReference type="NCBI Taxonomy" id="88456"/>
    <lineage>
        <taxon>Eukaryota</taxon>
        <taxon>Sar</taxon>
        <taxon>Alveolata</taxon>
        <taxon>Apicomplexa</taxon>
        <taxon>Conoidasida</taxon>
        <taxon>Coccidia</taxon>
        <taxon>Eucoccidiorida</taxon>
        <taxon>Eimeriorina</taxon>
        <taxon>Eimeriidae</taxon>
        <taxon>Cyclospora</taxon>
    </lineage>
</organism>
<dbReference type="Proteomes" id="UP000095192">
    <property type="component" value="Unassembled WGS sequence"/>
</dbReference>
<keyword evidence="4 5" id="KW-0472">Membrane</keyword>
<feature type="transmembrane region" description="Helical" evidence="5">
    <location>
        <begin position="15"/>
        <end position="34"/>
    </location>
</feature>
<evidence type="ECO:0000313" key="8">
    <source>
        <dbReference type="Proteomes" id="UP000095192"/>
    </source>
</evidence>
<comment type="caution">
    <text evidence="7">The sequence shown here is derived from an EMBL/GenBank/DDBJ whole genome shotgun (WGS) entry which is preliminary data.</text>
</comment>
<dbReference type="InterPro" id="IPR020846">
    <property type="entry name" value="MFS_dom"/>
</dbReference>
<dbReference type="GO" id="GO:0016020">
    <property type="term" value="C:membrane"/>
    <property type="evidence" value="ECO:0007669"/>
    <property type="project" value="UniProtKB-SubCell"/>
</dbReference>
<dbReference type="InterPro" id="IPR005828">
    <property type="entry name" value="MFS_sugar_transport-like"/>
</dbReference>
<dbReference type="InParanoid" id="A0A1D3CUQ5"/>
<protein>
    <submittedName>
        <fullName evidence="7">Glucose</fullName>
    </submittedName>
</protein>
<dbReference type="PROSITE" id="PS50850">
    <property type="entry name" value="MFS"/>
    <property type="match status" value="1"/>
</dbReference>
<name>A0A1D3CUQ5_9EIME</name>
<evidence type="ECO:0000313" key="7">
    <source>
        <dbReference type="EMBL" id="OEH74943.1"/>
    </source>
</evidence>
<reference evidence="7 8" key="1">
    <citation type="journal article" date="2016" name="BMC Genomics">
        <title>Comparative genomics reveals Cyclospora cayetanensis possesses coccidia-like metabolism and invasion components but unique surface antigens.</title>
        <authorList>
            <person name="Liu S."/>
            <person name="Wang L."/>
            <person name="Zheng H."/>
            <person name="Xu Z."/>
            <person name="Roellig D.M."/>
            <person name="Li N."/>
            <person name="Frace M.A."/>
            <person name="Tang K."/>
            <person name="Arrowood M.J."/>
            <person name="Moss D.M."/>
            <person name="Zhang L."/>
            <person name="Feng Y."/>
            <person name="Xiao L."/>
        </authorList>
    </citation>
    <scope>NUCLEOTIDE SEQUENCE [LARGE SCALE GENOMIC DNA]</scope>
    <source>
        <strain evidence="7 8">CHN_HEN01</strain>
    </source>
</reference>
<evidence type="ECO:0000259" key="6">
    <source>
        <dbReference type="PROSITE" id="PS50850"/>
    </source>
</evidence>
<accession>A0A1D3CUQ5</accession>
<dbReference type="EMBL" id="JROU02001866">
    <property type="protein sequence ID" value="OEH74943.1"/>
    <property type="molecule type" value="Genomic_DNA"/>
</dbReference>
<evidence type="ECO:0000256" key="1">
    <source>
        <dbReference type="ARBA" id="ARBA00004141"/>
    </source>
</evidence>
<dbReference type="VEuPathDB" id="ToxoDB:LOC34621863"/>
<evidence type="ECO:0000256" key="2">
    <source>
        <dbReference type="ARBA" id="ARBA00022692"/>
    </source>
</evidence>
<dbReference type="InterPro" id="IPR036259">
    <property type="entry name" value="MFS_trans_sf"/>
</dbReference>
<feature type="transmembrane region" description="Helical" evidence="5">
    <location>
        <begin position="55"/>
        <end position="78"/>
    </location>
</feature>
<dbReference type="Gene3D" id="1.20.1250.20">
    <property type="entry name" value="MFS general substrate transporter like domains"/>
    <property type="match status" value="1"/>
</dbReference>
<dbReference type="GO" id="GO:0022857">
    <property type="term" value="F:transmembrane transporter activity"/>
    <property type="evidence" value="ECO:0007669"/>
    <property type="project" value="InterPro"/>
</dbReference>
<dbReference type="SMR" id="A0A1D3CUQ5"/>